<dbReference type="InterPro" id="IPR027806">
    <property type="entry name" value="HARBI1_dom"/>
</dbReference>
<dbReference type="GO" id="GO:0046872">
    <property type="term" value="F:metal ion binding"/>
    <property type="evidence" value="ECO:0007669"/>
    <property type="project" value="UniProtKB-KW"/>
</dbReference>
<dbReference type="InParanoid" id="A0A2P6MNF0"/>
<proteinExistence type="predicted"/>
<protein>
    <submittedName>
        <fullName evidence="4">Transposase</fullName>
    </submittedName>
</protein>
<dbReference type="FunCoup" id="A0A2P6MNF0">
    <property type="interactions" value="77"/>
</dbReference>
<comment type="caution">
    <text evidence="4">The sequence shown here is derived from an EMBL/GenBank/DDBJ whole genome shotgun (WGS) entry which is preliminary data.</text>
</comment>
<sequence length="289" mass="33034">MERFFNMELPCTMYIHVDVHSGVEMEEISMWAFVARYGVHKLTCCMMHKRVQRNRDISVNDFMMVLHWLKSYPTWDAGAAEHKLLTDTYRFWVLRGLNTISGAFDDYMADSWNNRHDVGGIIAGQKTIAIAINATVCPIQSPMSEGWESQKMWYSGKHGIHCLKYEVAVRIIDGQIVWVNGSVPGSMHDSLLCTLGGIEDGLLENDAARPWAIASFKTPCGGELTPEQRNFNKYVGRHRVIVKQVKEFAILTHPFRTEDYQLHELAFQAIVKLHNYNIVHFPMIANAAE</sequence>
<feature type="domain" description="DDE Tnp4" evidence="3">
    <location>
        <begin position="134"/>
        <end position="275"/>
    </location>
</feature>
<accession>A0A2P6MNF0</accession>
<evidence type="ECO:0000256" key="2">
    <source>
        <dbReference type="ARBA" id="ARBA00022723"/>
    </source>
</evidence>
<evidence type="ECO:0000256" key="1">
    <source>
        <dbReference type="ARBA" id="ARBA00001968"/>
    </source>
</evidence>
<keyword evidence="5" id="KW-1185">Reference proteome</keyword>
<dbReference type="Pfam" id="PF13359">
    <property type="entry name" value="DDE_Tnp_4"/>
    <property type="match status" value="1"/>
</dbReference>
<evidence type="ECO:0000259" key="3">
    <source>
        <dbReference type="Pfam" id="PF13359"/>
    </source>
</evidence>
<keyword evidence="2" id="KW-0479">Metal-binding</keyword>
<comment type="cofactor">
    <cofactor evidence="1">
        <name>a divalent metal cation</name>
        <dbReference type="ChEBI" id="CHEBI:60240"/>
    </cofactor>
</comment>
<dbReference type="EMBL" id="MDYQ01000649">
    <property type="protein sequence ID" value="PRP73249.1"/>
    <property type="molecule type" value="Genomic_DNA"/>
</dbReference>
<name>A0A2P6MNF0_9EUKA</name>
<dbReference type="AlphaFoldDB" id="A0A2P6MNF0"/>
<dbReference type="Proteomes" id="UP000241769">
    <property type="component" value="Unassembled WGS sequence"/>
</dbReference>
<gene>
    <name evidence="4" type="ORF">PROFUN_14824</name>
</gene>
<evidence type="ECO:0000313" key="5">
    <source>
        <dbReference type="Proteomes" id="UP000241769"/>
    </source>
</evidence>
<dbReference type="OrthoDB" id="128483at2759"/>
<reference evidence="4 5" key="1">
    <citation type="journal article" date="2018" name="Genome Biol. Evol.">
        <title>Multiple Roots of Fruiting Body Formation in Amoebozoa.</title>
        <authorList>
            <person name="Hillmann F."/>
            <person name="Forbes G."/>
            <person name="Novohradska S."/>
            <person name="Ferling I."/>
            <person name="Riege K."/>
            <person name="Groth M."/>
            <person name="Westermann M."/>
            <person name="Marz M."/>
            <person name="Spaller T."/>
            <person name="Winckler T."/>
            <person name="Schaap P."/>
            <person name="Glockner G."/>
        </authorList>
    </citation>
    <scope>NUCLEOTIDE SEQUENCE [LARGE SCALE GENOMIC DNA]</scope>
    <source>
        <strain evidence="4 5">Jena</strain>
    </source>
</reference>
<evidence type="ECO:0000313" key="4">
    <source>
        <dbReference type="EMBL" id="PRP73249.1"/>
    </source>
</evidence>
<organism evidence="4 5">
    <name type="scientific">Planoprotostelium fungivorum</name>
    <dbReference type="NCBI Taxonomy" id="1890364"/>
    <lineage>
        <taxon>Eukaryota</taxon>
        <taxon>Amoebozoa</taxon>
        <taxon>Evosea</taxon>
        <taxon>Variosea</taxon>
        <taxon>Cavosteliida</taxon>
        <taxon>Cavosteliaceae</taxon>
        <taxon>Planoprotostelium</taxon>
    </lineage>
</organism>